<dbReference type="GO" id="GO:0016829">
    <property type="term" value="F:lyase activity"/>
    <property type="evidence" value="ECO:0007669"/>
    <property type="project" value="UniProtKB-KW"/>
</dbReference>
<dbReference type="Pfam" id="PF01063">
    <property type="entry name" value="Aminotran_4"/>
    <property type="match status" value="1"/>
</dbReference>
<dbReference type="InterPro" id="IPR001544">
    <property type="entry name" value="Aminotrans_IV"/>
</dbReference>
<keyword evidence="1" id="KW-0456">Lyase</keyword>
<dbReference type="Gene3D" id="3.20.10.10">
    <property type="entry name" value="D-amino Acid Aminotransferase, subunit A, domain 2"/>
    <property type="match status" value="1"/>
</dbReference>
<accession>A0A1H5XQV3</accession>
<keyword evidence="2" id="KW-1185">Reference proteome</keyword>
<dbReference type="InterPro" id="IPR043132">
    <property type="entry name" value="BCAT-like_C"/>
</dbReference>
<sequence>MSQFIESIKIEDQEIFNLDLHQKRVNETFKNFGKENPIDLDKIFKDLEHDEDGLYKLRIVYDLNSKYTTHVIPYAFSELNEFSLVENNTVDYSFKFEDRKIFDLMKNQAKSDEIIIIKNNHITDSSYSNLLFLKGKQWFTPTTFLLNGVQRQSLLASKKVKETEINLQNLKEFSHFQMINAMIGFDEIIYPLEIINNLPKNSNEID</sequence>
<name>A0A1H5XQV3_9FLAO</name>
<dbReference type="InterPro" id="IPR043131">
    <property type="entry name" value="BCAT-like_N"/>
</dbReference>
<dbReference type="InterPro" id="IPR036038">
    <property type="entry name" value="Aminotransferase-like"/>
</dbReference>
<dbReference type="EMBL" id="FNUS01000003">
    <property type="protein sequence ID" value="SEG13646.1"/>
    <property type="molecule type" value="Genomic_DNA"/>
</dbReference>
<dbReference type="SUPFAM" id="SSF56752">
    <property type="entry name" value="D-aminoacid aminotransferase-like PLP-dependent enzymes"/>
    <property type="match status" value="1"/>
</dbReference>
<dbReference type="OrthoDB" id="1148709at2"/>
<evidence type="ECO:0000313" key="1">
    <source>
        <dbReference type="EMBL" id="SEG13646.1"/>
    </source>
</evidence>
<dbReference type="Gene3D" id="3.30.470.10">
    <property type="match status" value="1"/>
</dbReference>
<reference evidence="2" key="1">
    <citation type="submission" date="2016-10" db="EMBL/GenBank/DDBJ databases">
        <authorList>
            <person name="Varghese N."/>
            <person name="Submissions S."/>
        </authorList>
    </citation>
    <scope>NUCLEOTIDE SEQUENCE [LARGE SCALE GENOMIC DNA]</scope>
    <source>
        <strain evidence="2">DSM 21580</strain>
    </source>
</reference>
<dbReference type="AlphaFoldDB" id="A0A1H5XQV3"/>
<organism evidence="1 2">
    <name type="scientific">Halpernia humi</name>
    <dbReference type="NCBI Taxonomy" id="493375"/>
    <lineage>
        <taxon>Bacteria</taxon>
        <taxon>Pseudomonadati</taxon>
        <taxon>Bacteroidota</taxon>
        <taxon>Flavobacteriia</taxon>
        <taxon>Flavobacteriales</taxon>
        <taxon>Weeksellaceae</taxon>
        <taxon>Chryseobacterium group</taxon>
        <taxon>Halpernia</taxon>
    </lineage>
</organism>
<gene>
    <name evidence="1" type="ORF">SAMN05421847_1506</name>
</gene>
<dbReference type="RefSeq" id="WP_103913489.1">
    <property type="nucleotide sequence ID" value="NZ_FNUS01000003.1"/>
</dbReference>
<proteinExistence type="predicted"/>
<dbReference type="Proteomes" id="UP000236738">
    <property type="component" value="Unassembled WGS sequence"/>
</dbReference>
<evidence type="ECO:0000313" key="2">
    <source>
        <dbReference type="Proteomes" id="UP000236738"/>
    </source>
</evidence>
<protein>
    <submittedName>
        <fullName evidence="1">4-amino-4-deoxychorismate lyase</fullName>
    </submittedName>
</protein>